<accession>A0A2J6WPJ9</accession>
<dbReference type="AlphaFoldDB" id="A0A2J6WPJ9"/>
<gene>
    <name evidence="2" type="ORF">C0187_01895</name>
</gene>
<dbReference type="PANTHER" id="PTHR31876:SF26">
    <property type="entry name" value="PROTEIN LIKE COV 2"/>
    <property type="match status" value="1"/>
</dbReference>
<feature type="transmembrane region" description="Helical" evidence="1">
    <location>
        <begin position="20"/>
        <end position="45"/>
    </location>
</feature>
<reference evidence="2 3" key="1">
    <citation type="submission" date="2018-01" db="EMBL/GenBank/DDBJ databases">
        <title>Metagenomic assembled genomes from two thermal pools in the Uzon Caldera, Kamchatka, Russia.</title>
        <authorList>
            <person name="Wilkins L."/>
            <person name="Ettinger C."/>
        </authorList>
    </citation>
    <scope>NUCLEOTIDE SEQUENCE [LARGE SCALE GENOMIC DNA]</scope>
    <source>
        <strain evidence="2">ZAV-05</strain>
    </source>
</reference>
<organism evidence="2 3">
    <name type="scientific">Calditerrivibrio nitroreducens</name>
    <dbReference type="NCBI Taxonomy" id="477976"/>
    <lineage>
        <taxon>Bacteria</taxon>
        <taxon>Pseudomonadati</taxon>
        <taxon>Deferribacterota</taxon>
        <taxon>Deferribacteres</taxon>
        <taxon>Deferribacterales</taxon>
        <taxon>Calditerrivibrionaceae</taxon>
    </lineage>
</organism>
<dbReference type="PANTHER" id="PTHR31876">
    <property type="entry name" value="COV-LIKE PROTEIN 1"/>
    <property type="match status" value="1"/>
</dbReference>
<protein>
    <recommendedName>
        <fullName evidence="4">DUF502 domain-containing protein</fullName>
    </recommendedName>
</protein>
<sequence>MQVIDSSEQNKKQSSFVLKLRNTFLTGLFALLPLVVTYYFLAFLLNSMTGFLLPYFDIIDKELGWDTPIFLKKILSFFVIITIVLIAGLFTKNYFGKRVILKLERLVEKIPLVKTSYNATKQIITTFQSTKTDTFKKVVLVEYPRKGVYSVGFVTNNKSILQDGHEDKYYTIFIVTTPNPTSGFVIIVPKDEVIILDISVQSAFKFIISAGVLLPSKKGEELENSKDV</sequence>
<feature type="transmembrane region" description="Helical" evidence="1">
    <location>
        <begin position="74"/>
        <end position="95"/>
    </location>
</feature>
<keyword evidence="1" id="KW-0472">Membrane</keyword>
<dbReference type="Proteomes" id="UP000242881">
    <property type="component" value="Unassembled WGS sequence"/>
</dbReference>
<name>A0A2J6WPJ9_9BACT</name>
<evidence type="ECO:0000313" key="2">
    <source>
        <dbReference type="EMBL" id="PMP72317.1"/>
    </source>
</evidence>
<comment type="caution">
    <text evidence="2">The sequence shown here is derived from an EMBL/GenBank/DDBJ whole genome shotgun (WGS) entry which is preliminary data.</text>
</comment>
<keyword evidence="1" id="KW-1133">Transmembrane helix</keyword>
<evidence type="ECO:0000313" key="3">
    <source>
        <dbReference type="Proteomes" id="UP000242881"/>
    </source>
</evidence>
<dbReference type="InterPro" id="IPR007462">
    <property type="entry name" value="COV1-like"/>
</dbReference>
<evidence type="ECO:0000256" key="1">
    <source>
        <dbReference type="SAM" id="Phobius"/>
    </source>
</evidence>
<evidence type="ECO:0008006" key="4">
    <source>
        <dbReference type="Google" id="ProtNLM"/>
    </source>
</evidence>
<proteinExistence type="predicted"/>
<dbReference type="Pfam" id="PF04367">
    <property type="entry name" value="DUF502"/>
    <property type="match status" value="1"/>
</dbReference>
<dbReference type="EMBL" id="PNIN01000024">
    <property type="protein sequence ID" value="PMP72317.1"/>
    <property type="molecule type" value="Genomic_DNA"/>
</dbReference>
<keyword evidence="1" id="KW-0812">Transmembrane</keyword>